<accession>A0A839R121</accession>
<name>A0A839R121_9MICO</name>
<sequence length="97" mass="10425">MPIFIDQNGQRSASLASPVPEPVVRSCRAGELCEPGFPVVAMFHDDRPQRALVAVRPEPEVQVVAAADRVGRHQVKEAQAAEAQHLVPFGDTGSEAQ</sequence>
<organism evidence="2 3">
    <name type="scientific">Helcobacillus massiliensis</name>
    <dbReference type="NCBI Taxonomy" id="521392"/>
    <lineage>
        <taxon>Bacteria</taxon>
        <taxon>Bacillati</taxon>
        <taxon>Actinomycetota</taxon>
        <taxon>Actinomycetes</taxon>
        <taxon>Micrococcales</taxon>
        <taxon>Dermabacteraceae</taxon>
        <taxon>Helcobacillus</taxon>
    </lineage>
</organism>
<proteinExistence type="predicted"/>
<evidence type="ECO:0000256" key="1">
    <source>
        <dbReference type="SAM" id="MobiDB-lite"/>
    </source>
</evidence>
<keyword evidence="3" id="KW-1185">Reference proteome</keyword>
<dbReference type="Proteomes" id="UP000568050">
    <property type="component" value="Unassembled WGS sequence"/>
</dbReference>
<dbReference type="EMBL" id="JACHWP010000006">
    <property type="protein sequence ID" value="MBB3023527.1"/>
    <property type="molecule type" value="Genomic_DNA"/>
</dbReference>
<protein>
    <submittedName>
        <fullName evidence="2">Uncharacterized protein</fullName>
    </submittedName>
</protein>
<dbReference type="RefSeq" id="WP_183376778.1">
    <property type="nucleotide sequence ID" value="NZ_CBCSFZ010000011.1"/>
</dbReference>
<evidence type="ECO:0000313" key="3">
    <source>
        <dbReference type="Proteomes" id="UP000568050"/>
    </source>
</evidence>
<evidence type="ECO:0000313" key="2">
    <source>
        <dbReference type="EMBL" id="MBB3023527.1"/>
    </source>
</evidence>
<comment type="caution">
    <text evidence="2">The sequence shown here is derived from an EMBL/GenBank/DDBJ whole genome shotgun (WGS) entry which is preliminary data.</text>
</comment>
<dbReference type="AlphaFoldDB" id="A0A839R121"/>
<feature type="region of interest" description="Disordered" evidence="1">
    <location>
        <begin position="76"/>
        <end position="97"/>
    </location>
</feature>
<reference evidence="2 3" key="1">
    <citation type="submission" date="2020-08" db="EMBL/GenBank/DDBJ databases">
        <title>Sequencing the genomes of 1000 actinobacteria strains.</title>
        <authorList>
            <person name="Klenk H.-P."/>
        </authorList>
    </citation>
    <scope>NUCLEOTIDE SEQUENCE [LARGE SCALE GENOMIC DNA]</scope>
    <source>
        <strain evidence="2 3">DSM 23040</strain>
    </source>
</reference>
<gene>
    <name evidence="2" type="ORF">FHX50_001824</name>
</gene>